<dbReference type="GO" id="GO:0004252">
    <property type="term" value="F:serine-type endopeptidase activity"/>
    <property type="evidence" value="ECO:0007669"/>
    <property type="project" value="InterPro"/>
</dbReference>
<dbReference type="OrthoDB" id="10059102at2759"/>
<dbReference type="PRINTS" id="PR00722">
    <property type="entry name" value="CHYMOTRYPSIN"/>
</dbReference>
<dbReference type="InterPro" id="IPR001254">
    <property type="entry name" value="Trypsin_dom"/>
</dbReference>
<evidence type="ECO:0000256" key="5">
    <source>
        <dbReference type="ARBA" id="ARBA00023157"/>
    </source>
</evidence>
<evidence type="ECO:0000256" key="4">
    <source>
        <dbReference type="ARBA" id="ARBA00022825"/>
    </source>
</evidence>
<evidence type="ECO:0000256" key="1">
    <source>
        <dbReference type="ARBA" id="ARBA00007664"/>
    </source>
</evidence>
<dbReference type="InterPro" id="IPR050430">
    <property type="entry name" value="Peptidase_S1"/>
</dbReference>
<dbReference type="PROSITE" id="PS50240">
    <property type="entry name" value="TRYPSIN_DOM"/>
    <property type="match status" value="1"/>
</dbReference>
<feature type="domain" description="Peptidase S1" evidence="6">
    <location>
        <begin position="4"/>
        <end position="206"/>
    </location>
</feature>
<dbReference type="GO" id="GO:0006508">
    <property type="term" value="P:proteolysis"/>
    <property type="evidence" value="ECO:0007669"/>
    <property type="project" value="UniProtKB-KW"/>
</dbReference>
<sequence length="207" mass="22174">MIITIFGEYSKIPEDIETLSVHYEGDFLCGASIISKNFAMTAATCTDGKVASDLSVKAGTDKLSRGGSVHDVEEIIQNTGFNQQELDYDISLLRVRKPFRYSKRVQPIALPAVAEPGKDIGEHSAVDISGWGSSSVGGSISDQLQHVILHTINQTACDQGDSGGPLVSNGIQYGIVSFGYGCADVRYPGVYSRVAGLRDWIKENAGV</sequence>
<dbReference type="PANTHER" id="PTHR24276">
    <property type="entry name" value="POLYSERASE-RELATED"/>
    <property type="match status" value="1"/>
</dbReference>
<keyword evidence="5" id="KW-1015">Disulfide bond</keyword>
<accession>A0A8K0NZD9</accession>
<reference evidence="7" key="1">
    <citation type="submission" date="2013-04" db="EMBL/GenBank/DDBJ databases">
        <authorList>
            <person name="Qu J."/>
            <person name="Murali S.C."/>
            <person name="Bandaranaike D."/>
            <person name="Bellair M."/>
            <person name="Blankenburg K."/>
            <person name="Chao H."/>
            <person name="Dinh H."/>
            <person name="Doddapaneni H."/>
            <person name="Downs B."/>
            <person name="Dugan-Rocha S."/>
            <person name="Elkadiri S."/>
            <person name="Gnanaolivu R.D."/>
            <person name="Hernandez B."/>
            <person name="Javaid M."/>
            <person name="Jayaseelan J.C."/>
            <person name="Lee S."/>
            <person name="Li M."/>
            <person name="Ming W."/>
            <person name="Munidasa M."/>
            <person name="Muniz J."/>
            <person name="Nguyen L."/>
            <person name="Ongeri F."/>
            <person name="Osuji N."/>
            <person name="Pu L.-L."/>
            <person name="Puazo M."/>
            <person name="Qu C."/>
            <person name="Quiroz J."/>
            <person name="Raj R."/>
            <person name="Weissenberger G."/>
            <person name="Xin Y."/>
            <person name="Zou X."/>
            <person name="Han Y."/>
            <person name="Richards S."/>
            <person name="Worley K."/>
            <person name="Muzny D."/>
            <person name="Gibbs R."/>
        </authorList>
    </citation>
    <scope>NUCLEOTIDE SEQUENCE</scope>
    <source>
        <strain evidence="7">Sampled in the wild</strain>
    </source>
</reference>
<dbReference type="InterPro" id="IPR009003">
    <property type="entry name" value="Peptidase_S1_PA"/>
</dbReference>
<evidence type="ECO:0000256" key="2">
    <source>
        <dbReference type="ARBA" id="ARBA00022670"/>
    </source>
</evidence>
<dbReference type="InterPro" id="IPR043504">
    <property type="entry name" value="Peptidase_S1_PA_chymotrypsin"/>
</dbReference>
<dbReference type="AlphaFoldDB" id="A0A8K0NZD9"/>
<comment type="caution">
    <text evidence="7">The sequence shown here is derived from an EMBL/GenBank/DDBJ whole genome shotgun (WGS) entry which is preliminary data.</text>
</comment>
<keyword evidence="8" id="KW-1185">Reference proteome</keyword>
<evidence type="ECO:0000313" key="7">
    <source>
        <dbReference type="EMBL" id="KAG8227073.1"/>
    </source>
</evidence>
<keyword evidence="2" id="KW-0645">Protease</keyword>
<dbReference type="Gene3D" id="2.40.10.10">
    <property type="entry name" value="Trypsin-like serine proteases"/>
    <property type="match status" value="3"/>
</dbReference>
<evidence type="ECO:0000256" key="3">
    <source>
        <dbReference type="ARBA" id="ARBA00022801"/>
    </source>
</evidence>
<dbReference type="Pfam" id="PF00089">
    <property type="entry name" value="Trypsin"/>
    <property type="match status" value="1"/>
</dbReference>
<dbReference type="SUPFAM" id="SSF50494">
    <property type="entry name" value="Trypsin-like serine proteases"/>
    <property type="match status" value="1"/>
</dbReference>
<dbReference type="CDD" id="cd00190">
    <property type="entry name" value="Tryp_SPc"/>
    <property type="match status" value="1"/>
</dbReference>
<dbReference type="EMBL" id="KZ308311">
    <property type="protein sequence ID" value="KAG8227073.1"/>
    <property type="molecule type" value="Genomic_DNA"/>
</dbReference>
<evidence type="ECO:0000313" key="8">
    <source>
        <dbReference type="Proteomes" id="UP000792457"/>
    </source>
</evidence>
<dbReference type="InterPro" id="IPR001314">
    <property type="entry name" value="Peptidase_S1A"/>
</dbReference>
<keyword evidence="4" id="KW-0720">Serine protease</keyword>
<dbReference type="Proteomes" id="UP000792457">
    <property type="component" value="Unassembled WGS sequence"/>
</dbReference>
<protein>
    <recommendedName>
        <fullName evidence="6">Peptidase S1 domain-containing protein</fullName>
    </recommendedName>
</protein>
<dbReference type="PANTHER" id="PTHR24276:SF91">
    <property type="entry name" value="AT26814P-RELATED"/>
    <property type="match status" value="1"/>
</dbReference>
<comment type="similarity">
    <text evidence="1">Belongs to the peptidase S1 family.</text>
</comment>
<dbReference type="SMART" id="SM00020">
    <property type="entry name" value="Tryp_SPc"/>
    <property type="match status" value="1"/>
</dbReference>
<name>A0A8K0NZD9_LADFU</name>
<organism evidence="7 8">
    <name type="scientific">Ladona fulva</name>
    <name type="common">Scarce chaser dragonfly</name>
    <name type="synonym">Libellula fulva</name>
    <dbReference type="NCBI Taxonomy" id="123851"/>
    <lineage>
        <taxon>Eukaryota</taxon>
        <taxon>Metazoa</taxon>
        <taxon>Ecdysozoa</taxon>
        <taxon>Arthropoda</taxon>
        <taxon>Hexapoda</taxon>
        <taxon>Insecta</taxon>
        <taxon>Pterygota</taxon>
        <taxon>Palaeoptera</taxon>
        <taxon>Odonata</taxon>
        <taxon>Epiprocta</taxon>
        <taxon>Anisoptera</taxon>
        <taxon>Libelluloidea</taxon>
        <taxon>Libellulidae</taxon>
        <taxon>Ladona</taxon>
    </lineage>
</organism>
<proteinExistence type="inferred from homology"/>
<keyword evidence="3" id="KW-0378">Hydrolase</keyword>
<evidence type="ECO:0000259" key="6">
    <source>
        <dbReference type="PROSITE" id="PS50240"/>
    </source>
</evidence>
<dbReference type="FunFam" id="2.40.10.10:FF:000068">
    <property type="entry name" value="transmembrane protease serine 2"/>
    <property type="match status" value="1"/>
</dbReference>
<reference evidence="7" key="2">
    <citation type="submission" date="2017-10" db="EMBL/GenBank/DDBJ databases">
        <title>Ladona fulva Genome sequencing and assembly.</title>
        <authorList>
            <person name="Murali S."/>
            <person name="Richards S."/>
            <person name="Bandaranaike D."/>
            <person name="Bellair M."/>
            <person name="Blankenburg K."/>
            <person name="Chao H."/>
            <person name="Dinh H."/>
            <person name="Doddapaneni H."/>
            <person name="Dugan-Rocha S."/>
            <person name="Elkadiri S."/>
            <person name="Gnanaolivu R."/>
            <person name="Hernandez B."/>
            <person name="Skinner E."/>
            <person name="Javaid M."/>
            <person name="Lee S."/>
            <person name="Li M."/>
            <person name="Ming W."/>
            <person name="Munidasa M."/>
            <person name="Muniz J."/>
            <person name="Nguyen L."/>
            <person name="Hughes D."/>
            <person name="Osuji N."/>
            <person name="Pu L.-L."/>
            <person name="Puazo M."/>
            <person name="Qu C."/>
            <person name="Quiroz J."/>
            <person name="Raj R."/>
            <person name="Weissenberger G."/>
            <person name="Xin Y."/>
            <person name="Zou X."/>
            <person name="Han Y."/>
            <person name="Worley K."/>
            <person name="Muzny D."/>
            <person name="Gibbs R."/>
        </authorList>
    </citation>
    <scope>NUCLEOTIDE SEQUENCE</scope>
    <source>
        <strain evidence="7">Sampled in the wild</strain>
    </source>
</reference>
<gene>
    <name evidence="7" type="ORF">J437_LFUL007410</name>
</gene>